<accession>A0A9P8HXE0</accession>
<reference evidence="5" key="1">
    <citation type="submission" date="2021-03" db="EMBL/GenBank/DDBJ databases">
        <title>Comparative genomics and phylogenomic investigation of the class Geoglossomycetes provide insights into ecological specialization and systematics.</title>
        <authorList>
            <person name="Melie T."/>
            <person name="Pirro S."/>
            <person name="Miller A.N."/>
            <person name="Quandt A."/>
        </authorList>
    </citation>
    <scope>NUCLEOTIDE SEQUENCE</scope>
    <source>
        <strain evidence="5">GBOQ0MN5Z8</strain>
    </source>
</reference>
<evidence type="ECO:0000259" key="4">
    <source>
        <dbReference type="Pfam" id="PF24883"/>
    </source>
</evidence>
<dbReference type="EMBL" id="JAGHQL010000149">
    <property type="protein sequence ID" value="KAH0537354.1"/>
    <property type="molecule type" value="Genomic_DNA"/>
</dbReference>
<dbReference type="InterPro" id="IPR054471">
    <property type="entry name" value="GPIID_WHD"/>
</dbReference>
<dbReference type="PANTHER" id="PTHR10039:SF14">
    <property type="entry name" value="NACHT DOMAIN-CONTAINING PROTEIN"/>
    <property type="match status" value="1"/>
</dbReference>
<keyword evidence="1" id="KW-0677">Repeat</keyword>
<dbReference type="Pfam" id="PF22939">
    <property type="entry name" value="WHD_GPIID"/>
    <property type="match status" value="1"/>
</dbReference>
<dbReference type="SMART" id="SM00028">
    <property type="entry name" value="TPR"/>
    <property type="match status" value="3"/>
</dbReference>
<evidence type="ECO:0000256" key="1">
    <source>
        <dbReference type="ARBA" id="ARBA00022737"/>
    </source>
</evidence>
<dbReference type="SUPFAM" id="SSF52540">
    <property type="entry name" value="P-loop containing nucleoside triphosphate hydrolases"/>
    <property type="match status" value="1"/>
</dbReference>
<dbReference type="Gene3D" id="1.25.40.10">
    <property type="entry name" value="Tetratricopeptide repeat domain"/>
    <property type="match status" value="2"/>
</dbReference>
<protein>
    <recommendedName>
        <fullName evidence="7">NACHT domain-containing protein</fullName>
    </recommendedName>
</protein>
<evidence type="ECO:0008006" key="7">
    <source>
        <dbReference type="Google" id="ProtNLM"/>
    </source>
</evidence>
<dbReference type="InterPro" id="IPR019734">
    <property type="entry name" value="TPR_rpt"/>
</dbReference>
<feature type="domain" description="GPI inositol-deacylase winged helix" evidence="2">
    <location>
        <begin position="542"/>
        <end position="619"/>
    </location>
</feature>
<organism evidence="5 6">
    <name type="scientific">Glutinoglossum americanum</name>
    <dbReference type="NCBI Taxonomy" id="1670608"/>
    <lineage>
        <taxon>Eukaryota</taxon>
        <taxon>Fungi</taxon>
        <taxon>Dikarya</taxon>
        <taxon>Ascomycota</taxon>
        <taxon>Pezizomycotina</taxon>
        <taxon>Geoglossomycetes</taxon>
        <taxon>Geoglossales</taxon>
        <taxon>Geoglossaceae</taxon>
        <taxon>Glutinoglossum</taxon>
    </lineage>
</organism>
<dbReference type="Pfam" id="PF13374">
    <property type="entry name" value="TPR_10"/>
    <property type="match status" value="1"/>
</dbReference>
<gene>
    <name evidence="5" type="ORF">FGG08_005833</name>
</gene>
<dbReference type="OrthoDB" id="7464126at2759"/>
<dbReference type="Pfam" id="PF24883">
    <property type="entry name" value="NPHP3_N"/>
    <property type="match status" value="1"/>
</dbReference>
<dbReference type="SUPFAM" id="SSF48452">
    <property type="entry name" value="TPR-like"/>
    <property type="match status" value="2"/>
</dbReference>
<evidence type="ECO:0000313" key="6">
    <source>
        <dbReference type="Proteomes" id="UP000698800"/>
    </source>
</evidence>
<dbReference type="AlphaFoldDB" id="A0A9P8HXE0"/>
<dbReference type="Pfam" id="PF13424">
    <property type="entry name" value="TPR_12"/>
    <property type="match status" value="2"/>
</dbReference>
<dbReference type="InterPro" id="IPR011990">
    <property type="entry name" value="TPR-like_helical_dom_sf"/>
</dbReference>
<dbReference type="InterPro" id="IPR056884">
    <property type="entry name" value="NPHP3-like_N"/>
</dbReference>
<sequence>MAQNSAPLLSQCDEDNRTPLGTAFEQFKRTLNGMEKIALADVTLKDVLANVQDLDRQHAMSSKSRNLIRRLEPFLGFLDRHAKALDSIAQVHPNPSALIWGLVRVLLETALAYSQYFKKLVAMTERLSDSLTLYQEYEGILNGDRRFQEALATVYFDVLVFLKKATIIFKTRGFQILCRSLWRTFESDFQDTLEAITRHTRSLETEIDLAYRIDVRRRLEKHSKEHDAIHGSLSRIECSLHERWKVMKWLSPIDMEGIRNRESRRRTESSGQWLLQDEFFQDWLQSKHRALWISGPPGSGKTVLSAFIVDTIRDRIESEAKQALAFFFCDRGNEENASTLKILASMIAQVLGQLCSIPDSICASYNIASRYGRSKVSAADQPAIIMKDLALSLNKLYILVDGIDELSSASDVLGTMKALADSTTMIQVIFLSRDSPQLSNGLNGIPKINLTSAVVSSDINNYISHELAGLSLRNTELKDQIFERLSQGANGMFLWAHLMIKTLKSSVSPHEIMEALSDLPVDLDTTYNAILNKIAREPPNRQALAKKVLQWICCSVRPLHWNELECALSFERSHGNFVESKKPFKSVVLELGSPLVEYIPSSDLFRLTHHSVREFLLSSPDDHLVHEDARKFFILEELGNCELAEVCLAYQIRHGSHEQRQVHTAPLPLLEYSTLFWCHHICNAFCSQELERLALEFLTPQSRRRIWVLRFIYWQSSTFPLQYLMKSQKFLRDWISQGTNHHLRNTVTNWIQDVPFILCGHSTPAPVEEQTPNVINGLHLSNSMPEIPYFEKLMIIRDLSREYTMTGTLASGEEWLTTALNFQRARHGTSHISTVWLMNSLGIIYDQQQRVVLSAHTQESALAIQTSVLGPSHLETVWTVNELGRIYRHLGDFDRAESMHKRALIALRKVLHPQDLQIAWTLNTLARTYRKQARFAEAIALHDQALAIQRAILGESHPHTLWATMDKAGCYRGQGRLKESAVLYQNALDWRQKVLGLKHPDTLWAMNDLALVLAELGQIGAAKSLQEMTLSGQTEVLGLGHKHTLWTKGILNELNARASVLDLTLSDNSVV</sequence>
<dbReference type="InterPro" id="IPR056125">
    <property type="entry name" value="DUF7708"/>
</dbReference>
<evidence type="ECO:0000259" key="2">
    <source>
        <dbReference type="Pfam" id="PF22939"/>
    </source>
</evidence>
<proteinExistence type="predicted"/>
<keyword evidence="6" id="KW-1185">Reference proteome</keyword>
<dbReference type="PANTHER" id="PTHR10039">
    <property type="entry name" value="AMELOGENIN"/>
    <property type="match status" value="1"/>
</dbReference>
<dbReference type="Pfam" id="PF24809">
    <property type="entry name" value="DUF7708"/>
    <property type="match status" value="1"/>
</dbReference>
<feature type="domain" description="DUF7708" evidence="3">
    <location>
        <begin position="71"/>
        <end position="210"/>
    </location>
</feature>
<dbReference type="Proteomes" id="UP000698800">
    <property type="component" value="Unassembled WGS sequence"/>
</dbReference>
<dbReference type="Gene3D" id="3.40.50.300">
    <property type="entry name" value="P-loop containing nucleotide triphosphate hydrolases"/>
    <property type="match status" value="1"/>
</dbReference>
<evidence type="ECO:0000259" key="3">
    <source>
        <dbReference type="Pfam" id="PF24809"/>
    </source>
</evidence>
<comment type="caution">
    <text evidence="5">The sequence shown here is derived from an EMBL/GenBank/DDBJ whole genome shotgun (WGS) entry which is preliminary data.</text>
</comment>
<dbReference type="InterPro" id="IPR027417">
    <property type="entry name" value="P-loop_NTPase"/>
</dbReference>
<evidence type="ECO:0000313" key="5">
    <source>
        <dbReference type="EMBL" id="KAH0537354.1"/>
    </source>
</evidence>
<feature type="domain" description="Nephrocystin 3-like N-terminal" evidence="4">
    <location>
        <begin position="270"/>
        <end position="433"/>
    </location>
</feature>
<name>A0A9P8HXE0_9PEZI</name>